<evidence type="ECO:0000313" key="1">
    <source>
        <dbReference type="EMBL" id="EON70215.1"/>
    </source>
</evidence>
<gene>
    <name evidence="1" type="ORF">H131_22626</name>
</gene>
<dbReference type="HOGENOM" id="CLU_1584865_0_0_9"/>
<dbReference type="EMBL" id="AQPX01000048">
    <property type="protein sequence ID" value="EON70215.1"/>
    <property type="molecule type" value="Genomic_DNA"/>
</dbReference>
<evidence type="ECO:0000313" key="2">
    <source>
        <dbReference type="Proteomes" id="UP000013911"/>
    </source>
</evidence>
<accession>R7Z7R0</accession>
<dbReference type="OrthoDB" id="2085833at2"/>
<dbReference type="RefSeq" id="WP_010861417.1">
    <property type="nucleotide sequence ID" value="NZ_KB933423.1"/>
</dbReference>
<dbReference type="PATRIC" id="fig|1285586.5.peg.4717"/>
<protein>
    <submittedName>
        <fullName evidence="1">Uncharacterized protein</fullName>
    </submittedName>
</protein>
<dbReference type="eggNOG" id="ENOG502ZXMR">
    <property type="taxonomic scope" value="Bacteria"/>
</dbReference>
<comment type="caution">
    <text evidence="1">The sequence shown here is derived from an EMBL/GenBank/DDBJ whole genome shotgun (WGS) entry which is preliminary data.</text>
</comment>
<dbReference type="AlphaFoldDB" id="R7Z7R0"/>
<reference evidence="1 2" key="1">
    <citation type="submission" date="2013-04" db="EMBL/GenBank/DDBJ databases">
        <title>Draft genome of the heavy metal tolerant bacterium Lysinibacillus sphaericus strain OT4b.31.</title>
        <authorList>
            <person name="Pena-Montenegro T.D."/>
            <person name="Dussan J."/>
        </authorList>
    </citation>
    <scope>NUCLEOTIDE SEQUENCE [LARGE SCALE GENOMIC DNA]</scope>
    <source>
        <strain evidence="1 2">OT4b.31</strain>
    </source>
</reference>
<dbReference type="Proteomes" id="UP000013911">
    <property type="component" value="Unassembled WGS sequence"/>
</dbReference>
<organism evidence="1 2">
    <name type="scientific">Lysinibacillus sphaericus OT4b.31</name>
    <dbReference type="NCBI Taxonomy" id="1285586"/>
    <lineage>
        <taxon>Bacteria</taxon>
        <taxon>Bacillati</taxon>
        <taxon>Bacillota</taxon>
        <taxon>Bacilli</taxon>
        <taxon>Bacillales</taxon>
        <taxon>Bacillaceae</taxon>
        <taxon>Lysinibacillus</taxon>
    </lineage>
</organism>
<sequence>MNIAVKRLSTIQFENVADKIKESHHVLIREYFRRINVFLDNVDIVVDTYPIFSISKVLGKTLEGDIFNVCQKVDGINNLYIKAICFCYLEISELADEGVSEAIAYIDLFEPIIKFLERGGVFSIRQGEMIVGSSSYPLKYWRDLDIPVYDISDVSLDRID</sequence>
<name>R7Z7R0_LYSSH</name>
<proteinExistence type="predicted"/>